<dbReference type="PANTHER" id="PTHR47123">
    <property type="entry name" value="F-BOX PROTEIN SKIP23"/>
    <property type="match status" value="1"/>
</dbReference>
<name>A0A392LZ53_9FABA</name>
<dbReference type="EMBL" id="LXQA010000864">
    <property type="protein sequence ID" value="MCH80276.1"/>
    <property type="molecule type" value="Genomic_DNA"/>
</dbReference>
<evidence type="ECO:0000259" key="1">
    <source>
        <dbReference type="Pfam" id="PF03478"/>
    </source>
</evidence>
<dbReference type="InterPro" id="IPR051304">
    <property type="entry name" value="SCF_F-box_domain"/>
</dbReference>
<comment type="caution">
    <text evidence="2">The sequence shown here is derived from an EMBL/GenBank/DDBJ whole genome shotgun (WGS) entry which is preliminary data.</text>
</comment>
<keyword evidence="3" id="KW-1185">Reference proteome</keyword>
<accession>A0A392LZ53</accession>
<reference evidence="2 3" key="1">
    <citation type="journal article" date="2018" name="Front. Plant Sci.">
        <title>Red Clover (Trifolium pratense) and Zigzag Clover (T. medium) - A Picture of Genomic Similarities and Differences.</title>
        <authorList>
            <person name="Dluhosova J."/>
            <person name="Istvanek J."/>
            <person name="Nedelnik J."/>
            <person name="Repkova J."/>
        </authorList>
    </citation>
    <scope>NUCLEOTIDE SEQUENCE [LARGE SCALE GENOMIC DNA]</scope>
    <source>
        <strain evidence="3">cv. 10/8</strain>
        <tissue evidence="2">Leaf</tissue>
    </source>
</reference>
<evidence type="ECO:0000313" key="2">
    <source>
        <dbReference type="EMBL" id="MCH80276.1"/>
    </source>
</evidence>
<dbReference type="InterPro" id="IPR005174">
    <property type="entry name" value="KIB1-4_b-propeller"/>
</dbReference>
<protein>
    <submittedName>
        <fullName evidence="2">F-box protein</fullName>
    </submittedName>
</protein>
<dbReference type="Pfam" id="PF03478">
    <property type="entry name" value="Beta-prop_KIB1-4"/>
    <property type="match status" value="1"/>
</dbReference>
<organism evidence="2 3">
    <name type="scientific">Trifolium medium</name>
    <dbReference type="NCBI Taxonomy" id="97028"/>
    <lineage>
        <taxon>Eukaryota</taxon>
        <taxon>Viridiplantae</taxon>
        <taxon>Streptophyta</taxon>
        <taxon>Embryophyta</taxon>
        <taxon>Tracheophyta</taxon>
        <taxon>Spermatophyta</taxon>
        <taxon>Magnoliopsida</taxon>
        <taxon>eudicotyledons</taxon>
        <taxon>Gunneridae</taxon>
        <taxon>Pentapetalae</taxon>
        <taxon>rosids</taxon>
        <taxon>fabids</taxon>
        <taxon>Fabales</taxon>
        <taxon>Fabaceae</taxon>
        <taxon>Papilionoideae</taxon>
        <taxon>50 kb inversion clade</taxon>
        <taxon>NPAAA clade</taxon>
        <taxon>Hologalegina</taxon>
        <taxon>IRL clade</taxon>
        <taxon>Trifolieae</taxon>
        <taxon>Trifolium</taxon>
    </lineage>
</organism>
<evidence type="ECO:0000313" key="3">
    <source>
        <dbReference type="Proteomes" id="UP000265520"/>
    </source>
</evidence>
<gene>
    <name evidence="2" type="ORF">A2U01_0001042</name>
</gene>
<feature type="domain" description="KIB1-4 beta-propeller" evidence="1">
    <location>
        <begin position="7"/>
        <end position="130"/>
    </location>
</feature>
<sequence length="176" mass="19635">MPTNLLGDICLFKGQSYVVDKIGRTVSVRRNDSSVQLVAEPLVDGGGQIKFLVEIQGDLLLADVYNCLYAGFPYDDSVRIDLFKLNEKEKKWVKLTSLGDKVLFLGECCSFSASVSDLCGFKGDCVIFMETILQSLANSPPQAFILHLNEDQLSPLSDYPEYANLFWPPPEWIVQS</sequence>
<dbReference type="Proteomes" id="UP000265520">
    <property type="component" value="Unassembled WGS sequence"/>
</dbReference>
<proteinExistence type="predicted"/>
<dbReference type="PANTHER" id="PTHR47123:SF15">
    <property type="entry name" value="F-BOX PROTEIN SKIP23"/>
    <property type="match status" value="1"/>
</dbReference>
<dbReference type="AlphaFoldDB" id="A0A392LZ53"/>